<keyword evidence="5" id="KW-0378">Hydrolase</keyword>
<dbReference type="EMBL" id="ML992710">
    <property type="protein sequence ID" value="KAF2206908.1"/>
    <property type="molecule type" value="Genomic_DNA"/>
</dbReference>
<dbReference type="GO" id="GO:0009277">
    <property type="term" value="C:fungal-type cell wall"/>
    <property type="evidence" value="ECO:0007669"/>
    <property type="project" value="TreeGrafter"/>
</dbReference>
<feature type="chain" id="PRO_5025616171" description="Peptidase A1 domain-containing protein" evidence="7">
    <location>
        <begin position="21"/>
        <end position="404"/>
    </location>
</feature>
<dbReference type="GO" id="GO:0004190">
    <property type="term" value="F:aspartic-type endopeptidase activity"/>
    <property type="evidence" value="ECO:0007669"/>
    <property type="project" value="UniProtKB-KW"/>
</dbReference>
<evidence type="ECO:0000256" key="3">
    <source>
        <dbReference type="ARBA" id="ARBA00022729"/>
    </source>
</evidence>
<keyword evidence="10" id="KW-1185">Reference proteome</keyword>
<comment type="similarity">
    <text evidence="1">Belongs to the peptidase A1 family.</text>
</comment>
<dbReference type="GO" id="GO:0005576">
    <property type="term" value="C:extracellular region"/>
    <property type="evidence" value="ECO:0007669"/>
    <property type="project" value="TreeGrafter"/>
</dbReference>
<proteinExistence type="inferred from homology"/>
<dbReference type="GO" id="GO:0006508">
    <property type="term" value="P:proteolysis"/>
    <property type="evidence" value="ECO:0007669"/>
    <property type="project" value="UniProtKB-KW"/>
</dbReference>
<keyword evidence="4" id="KW-0064">Aspartyl protease</keyword>
<keyword evidence="2" id="KW-0645">Protease</keyword>
<evidence type="ECO:0000313" key="10">
    <source>
        <dbReference type="Proteomes" id="UP000799539"/>
    </source>
</evidence>
<name>A0A6A6EXG9_9PEZI</name>
<feature type="domain" description="Peptidase A1" evidence="8">
    <location>
        <begin position="40"/>
        <end position="380"/>
    </location>
</feature>
<evidence type="ECO:0000256" key="5">
    <source>
        <dbReference type="ARBA" id="ARBA00022801"/>
    </source>
</evidence>
<evidence type="ECO:0000313" key="9">
    <source>
        <dbReference type="EMBL" id="KAF2206908.1"/>
    </source>
</evidence>
<accession>A0A6A6EXG9</accession>
<dbReference type="SUPFAM" id="SSF50630">
    <property type="entry name" value="Acid proteases"/>
    <property type="match status" value="1"/>
</dbReference>
<dbReference type="InterPro" id="IPR021109">
    <property type="entry name" value="Peptidase_aspartic_dom_sf"/>
</dbReference>
<organism evidence="9 10">
    <name type="scientific">Cercospora zeae-maydis SCOH1-5</name>
    <dbReference type="NCBI Taxonomy" id="717836"/>
    <lineage>
        <taxon>Eukaryota</taxon>
        <taxon>Fungi</taxon>
        <taxon>Dikarya</taxon>
        <taxon>Ascomycota</taxon>
        <taxon>Pezizomycotina</taxon>
        <taxon>Dothideomycetes</taxon>
        <taxon>Dothideomycetidae</taxon>
        <taxon>Mycosphaerellales</taxon>
        <taxon>Mycosphaerellaceae</taxon>
        <taxon>Cercospora</taxon>
    </lineage>
</organism>
<sequence length="404" mass="43363">MSVRIAILLWTALTTYTASAASPAGSIVLPLFRDSGLDAYYAELFVGTPPQRNILKVDSGSPMYGFIDPRNPVCNRSDKPCTADAVFDNTTSSTCFYQRPGFTNFLANVGQGDYLNDTIAFADVTVEHLSFGYISSFGQPSYVTAPLRNVVGFSLDCQFGGPSCIGQGGYFLPQLRNASVINHIASSWYLSTDDLEKENPYVILGGFYDQSKVSGTQFTLQMVDPFNAALTGSQTNSVNVTGMKVVSDSNTTSGTYGNPGEGVPVLLDNGVASFYMPQNIFDAFYAGVGGDPSKVQLGDQHPVVDCSYRDASTSSGYVEVEFSATGSIQVPFHAMVSQLADGTCATFAGGRGPYPSIFGDTFLRSVYLILDQENFTVTLSQVQHTLEQNIVPFPEGGFKVGKNN</sequence>
<dbReference type="PROSITE" id="PS51767">
    <property type="entry name" value="PEPTIDASE_A1"/>
    <property type="match status" value="1"/>
</dbReference>
<dbReference type="InterPro" id="IPR033121">
    <property type="entry name" value="PEPTIDASE_A1"/>
</dbReference>
<dbReference type="PANTHER" id="PTHR47965:SF12">
    <property type="entry name" value="ASPARTIC PROTEINASE 3-RELATED"/>
    <property type="match status" value="1"/>
</dbReference>
<dbReference type="OrthoDB" id="771136at2759"/>
<evidence type="ECO:0000256" key="6">
    <source>
        <dbReference type="ARBA" id="ARBA00023145"/>
    </source>
</evidence>
<dbReference type="AlphaFoldDB" id="A0A6A6EXG9"/>
<feature type="signal peptide" evidence="7">
    <location>
        <begin position="1"/>
        <end position="20"/>
    </location>
</feature>
<dbReference type="Gene3D" id="2.40.70.10">
    <property type="entry name" value="Acid Proteases"/>
    <property type="match status" value="2"/>
</dbReference>
<dbReference type="GO" id="GO:0031505">
    <property type="term" value="P:fungal-type cell wall organization"/>
    <property type="evidence" value="ECO:0007669"/>
    <property type="project" value="TreeGrafter"/>
</dbReference>
<dbReference type="InterPro" id="IPR001461">
    <property type="entry name" value="Aspartic_peptidase_A1"/>
</dbReference>
<keyword evidence="6" id="KW-0865">Zymogen</keyword>
<reference evidence="9" key="1">
    <citation type="journal article" date="2020" name="Stud. Mycol.">
        <title>101 Dothideomycetes genomes: a test case for predicting lifestyles and emergence of pathogens.</title>
        <authorList>
            <person name="Haridas S."/>
            <person name="Albert R."/>
            <person name="Binder M."/>
            <person name="Bloem J."/>
            <person name="Labutti K."/>
            <person name="Salamov A."/>
            <person name="Andreopoulos B."/>
            <person name="Baker S."/>
            <person name="Barry K."/>
            <person name="Bills G."/>
            <person name="Bluhm B."/>
            <person name="Cannon C."/>
            <person name="Castanera R."/>
            <person name="Culley D."/>
            <person name="Daum C."/>
            <person name="Ezra D."/>
            <person name="Gonzalez J."/>
            <person name="Henrissat B."/>
            <person name="Kuo A."/>
            <person name="Liang C."/>
            <person name="Lipzen A."/>
            <person name="Lutzoni F."/>
            <person name="Magnuson J."/>
            <person name="Mondo S."/>
            <person name="Nolan M."/>
            <person name="Ohm R."/>
            <person name="Pangilinan J."/>
            <person name="Park H.-J."/>
            <person name="Ramirez L."/>
            <person name="Alfaro M."/>
            <person name="Sun H."/>
            <person name="Tritt A."/>
            <person name="Yoshinaga Y."/>
            <person name="Zwiers L.-H."/>
            <person name="Turgeon B."/>
            <person name="Goodwin S."/>
            <person name="Spatafora J."/>
            <person name="Crous P."/>
            <person name="Grigoriev I."/>
        </authorList>
    </citation>
    <scope>NUCLEOTIDE SEQUENCE</scope>
    <source>
        <strain evidence="9">SCOH1-5</strain>
    </source>
</reference>
<gene>
    <name evidence="9" type="ORF">CERZMDRAFT_52295</name>
</gene>
<keyword evidence="3 7" id="KW-0732">Signal</keyword>
<dbReference type="Proteomes" id="UP000799539">
    <property type="component" value="Unassembled WGS sequence"/>
</dbReference>
<evidence type="ECO:0000256" key="4">
    <source>
        <dbReference type="ARBA" id="ARBA00022750"/>
    </source>
</evidence>
<evidence type="ECO:0000259" key="8">
    <source>
        <dbReference type="PROSITE" id="PS51767"/>
    </source>
</evidence>
<evidence type="ECO:0000256" key="1">
    <source>
        <dbReference type="ARBA" id="ARBA00007447"/>
    </source>
</evidence>
<protein>
    <recommendedName>
        <fullName evidence="8">Peptidase A1 domain-containing protein</fullName>
    </recommendedName>
</protein>
<evidence type="ECO:0000256" key="2">
    <source>
        <dbReference type="ARBA" id="ARBA00022670"/>
    </source>
</evidence>
<evidence type="ECO:0000256" key="7">
    <source>
        <dbReference type="SAM" id="SignalP"/>
    </source>
</evidence>
<dbReference type="PANTHER" id="PTHR47965">
    <property type="entry name" value="ASPARTYL PROTEASE-RELATED"/>
    <property type="match status" value="1"/>
</dbReference>
<dbReference type="Pfam" id="PF00026">
    <property type="entry name" value="Asp"/>
    <property type="match status" value="1"/>
</dbReference>